<dbReference type="GO" id="GO:0005524">
    <property type="term" value="F:ATP binding"/>
    <property type="evidence" value="ECO:0007669"/>
    <property type="project" value="UniProtKB-KW"/>
</dbReference>
<keyword evidence="9" id="KW-0347">Helicase</keyword>
<dbReference type="InterPro" id="IPR011545">
    <property type="entry name" value="DEAD/DEAH_box_helicase_dom"/>
</dbReference>
<organism evidence="9 10">
    <name type="scientific">Syntrophotalea carbinolica (strain DSM 2380 / NBRC 103641 / GraBd1)</name>
    <name type="common">Pelobacter carbinolicus</name>
    <dbReference type="NCBI Taxonomy" id="338963"/>
    <lineage>
        <taxon>Bacteria</taxon>
        <taxon>Pseudomonadati</taxon>
        <taxon>Thermodesulfobacteriota</taxon>
        <taxon>Desulfuromonadia</taxon>
        <taxon>Desulfuromonadales</taxon>
        <taxon>Syntrophotaleaceae</taxon>
        <taxon>Syntrophotalea</taxon>
    </lineage>
</organism>
<dbReference type="Pfam" id="PF00270">
    <property type="entry name" value="DEAD"/>
    <property type="match status" value="1"/>
</dbReference>
<dbReference type="STRING" id="338963.Pcar_0023"/>
<evidence type="ECO:0000313" key="9">
    <source>
        <dbReference type="EMBL" id="ABA87286.1"/>
    </source>
</evidence>
<dbReference type="Gene3D" id="3.40.50.300">
    <property type="entry name" value="P-loop containing nucleotide triphosphate hydrolases"/>
    <property type="match status" value="2"/>
</dbReference>
<reference evidence="9 10" key="2">
    <citation type="journal article" date="2012" name="BMC Genomics">
        <title>The genome of Pelobacter carbinolicus reveals surprising metabolic capabilities and physiological features.</title>
        <authorList>
            <person name="Aklujkar M."/>
            <person name="Haveman S.A."/>
            <person name="Didonato R.Jr."/>
            <person name="Chertkov O."/>
            <person name="Han C.S."/>
            <person name="Land M.L."/>
            <person name="Brown P."/>
            <person name="Lovley D.R."/>
        </authorList>
    </citation>
    <scope>NUCLEOTIDE SEQUENCE [LARGE SCALE GENOMIC DNA]</scope>
    <source>
        <strain evidence="10">DSM 2380 / NBRC 103641 / GraBd1</strain>
    </source>
</reference>
<dbReference type="Pfam" id="PF13307">
    <property type="entry name" value="Helicase_C_2"/>
    <property type="match status" value="1"/>
</dbReference>
<dbReference type="InterPro" id="IPR014013">
    <property type="entry name" value="Helic_SF1/SF2_ATP-bd_DinG/Rad3"/>
</dbReference>
<dbReference type="EMBL" id="CP000142">
    <property type="protein sequence ID" value="ABA87286.1"/>
    <property type="molecule type" value="Genomic_DNA"/>
</dbReference>
<dbReference type="PROSITE" id="PS51193">
    <property type="entry name" value="HELICASE_ATP_BIND_2"/>
    <property type="match status" value="1"/>
</dbReference>
<comment type="cofactor">
    <cofactor evidence="1">
        <name>[4Fe-4S] cluster</name>
        <dbReference type="ChEBI" id="CHEBI:49883"/>
    </cofactor>
</comment>
<evidence type="ECO:0000256" key="3">
    <source>
        <dbReference type="ARBA" id="ARBA00022801"/>
    </source>
</evidence>
<gene>
    <name evidence="9" type="primary">dinG</name>
    <name evidence="9" type="ordered locus">Pcar_0023</name>
</gene>
<dbReference type="Gene3D" id="3.40.140.10">
    <property type="entry name" value="Cytidine Deaminase, domain 2"/>
    <property type="match status" value="1"/>
</dbReference>
<dbReference type="GO" id="GO:0016818">
    <property type="term" value="F:hydrolase activity, acting on acid anhydrides, in phosphorus-containing anhydrides"/>
    <property type="evidence" value="ECO:0007669"/>
    <property type="project" value="InterPro"/>
</dbReference>
<keyword evidence="2" id="KW-0547">Nucleotide-binding</keyword>
<comment type="catalytic activity">
    <reaction evidence="7">
        <text>ATP + H2O = ADP + phosphate + H(+)</text>
        <dbReference type="Rhea" id="RHEA:13065"/>
        <dbReference type="ChEBI" id="CHEBI:15377"/>
        <dbReference type="ChEBI" id="CHEBI:15378"/>
        <dbReference type="ChEBI" id="CHEBI:30616"/>
        <dbReference type="ChEBI" id="CHEBI:43474"/>
        <dbReference type="ChEBI" id="CHEBI:456216"/>
        <dbReference type="EC" id="5.6.2.3"/>
    </reaction>
</comment>
<feature type="domain" description="Helicase ATP-binding" evidence="8">
    <location>
        <begin position="132"/>
        <end position="418"/>
    </location>
</feature>
<dbReference type="InterPro" id="IPR014001">
    <property type="entry name" value="Helicase_ATP-bd"/>
</dbReference>
<dbReference type="eggNOG" id="COG1199">
    <property type="taxonomic scope" value="Bacteria"/>
</dbReference>
<dbReference type="KEGG" id="pca:Pcar_0023"/>
<accession>Q3A8K6</accession>
<evidence type="ECO:0000313" key="10">
    <source>
        <dbReference type="Proteomes" id="UP000002534"/>
    </source>
</evidence>
<keyword evidence="3" id="KW-0378">Hydrolase</keyword>
<dbReference type="Proteomes" id="UP000002534">
    <property type="component" value="Chromosome"/>
</dbReference>
<dbReference type="RefSeq" id="WP_011339670.1">
    <property type="nucleotide sequence ID" value="NC_007498.2"/>
</dbReference>
<evidence type="ECO:0000256" key="1">
    <source>
        <dbReference type="ARBA" id="ARBA00001966"/>
    </source>
</evidence>
<evidence type="ECO:0000256" key="2">
    <source>
        <dbReference type="ARBA" id="ARBA00022741"/>
    </source>
</evidence>
<dbReference type="GO" id="GO:0003676">
    <property type="term" value="F:nucleic acid binding"/>
    <property type="evidence" value="ECO:0007669"/>
    <property type="project" value="InterPro"/>
</dbReference>
<dbReference type="SUPFAM" id="SSF52540">
    <property type="entry name" value="P-loop containing nucleoside triphosphate hydrolases"/>
    <property type="match status" value="2"/>
</dbReference>
<proteinExistence type="inferred from homology"/>
<dbReference type="PANTHER" id="PTHR11472">
    <property type="entry name" value="DNA REPAIR DEAD HELICASE RAD3/XP-D SUBFAMILY MEMBER"/>
    <property type="match status" value="1"/>
</dbReference>
<dbReference type="PANTHER" id="PTHR11472:SF34">
    <property type="entry name" value="REGULATOR OF TELOMERE ELONGATION HELICASE 1"/>
    <property type="match status" value="1"/>
</dbReference>
<evidence type="ECO:0000256" key="4">
    <source>
        <dbReference type="ARBA" id="ARBA00022840"/>
    </source>
</evidence>
<reference evidence="10" key="1">
    <citation type="submission" date="2005-10" db="EMBL/GenBank/DDBJ databases">
        <title>Complete sequence of Pelobacter carbinolicus DSM 2380.</title>
        <authorList>
            <person name="Copeland A."/>
            <person name="Lucas S."/>
            <person name="Lapidus A."/>
            <person name="Barry K."/>
            <person name="Detter J.C."/>
            <person name="Glavina T."/>
            <person name="Hammon N."/>
            <person name="Israni S."/>
            <person name="Pitluck S."/>
            <person name="Chertkov O."/>
            <person name="Schmutz J."/>
            <person name="Larimer F."/>
            <person name="Land M."/>
            <person name="Kyrpides N."/>
            <person name="Ivanova N."/>
            <person name="Richardson P."/>
        </authorList>
    </citation>
    <scope>NUCLEOTIDE SEQUENCE [LARGE SCALE GENOMIC DNA]</scope>
    <source>
        <strain evidence="10">DSM 2380 / NBRC 103641 / GraBd1</strain>
    </source>
</reference>
<dbReference type="SMART" id="SM00491">
    <property type="entry name" value="HELICc2"/>
    <property type="match status" value="1"/>
</dbReference>
<protein>
    <recommendedName>
        <fullName evidence="6">DNA 5'-3' helicase</fullName>
        <ecNumber evidence="6">5.6.2.3</ecNumber>
    </recommendedName>
</protein>
<dbReference type="SMART" id="SM00487">
    <property type="entry name" value="DEXDc"/>
    <property type="match status" value="1"/>
</dbReference>
<evidence type="ECO:0000259" key="8">
    <source>
        <dbReference type="PROSITE" id="PS51193"/>
    </source>
</evidence>
<dbReference type="InterPro" id="IPR045028">
    <property type="entry name" value="DinG/Rad3-like"/>
</dbReference>
<name>Q3A8K6_SYNC1</name>
<dbReference type="GO" id="GO:0043139">
    <property type="term" value="F:5'-3' DNA helicase activity"/>
    <property type="evidence" value="ECO:0007669"/>
    <property type="project" value="UniProtKB-EC"/>
</dbReference>
<dbReference type="InterPro" id="IPR027417">
    <property type="entry name" value="P-loop_NTPase"/>
</dbReference>
<evidence type="ECO:0000256" key="6">
    <source>
        <dbReference type="ARBA" id="ARBA00044969"/>
    </source>
</evidence>
<dbReference type="GO" id="GO:0006281">
    <property type="term" value="P:DNA repair"/>
    <property type="evidence" value="ECO:0007669"/>
    <property type="project" value="TreeGrafter"/>
</dbReference>
<keyword evidence="4" id="KW-0067">ATP-binding</keyword>
<evidence type="ECO:0000256" key="7">
    <source>
        <dbReference type="ARBA" id="ARBA00048954"/>
    </source>
</evidence>
<dbReference type="AlphaFoldDB" id="Q3A8K6"/>
<dbReference type="HOGENOM" id="CLU_012117_2_0_7"/>
<dbReference type="InterPro" id="IPR006555">
    <property type="entry name" value="ATP-dep_Helicase_C"/>
</dbReference>
<evidence type="ECO:0000256" key="5">
    <source>
        <dbReference type="ARBA" id="ARBA00038058"/>
    </source>
</evidence>
<dbReference type="eggNOG" id="COG2003">
    <property type="taxonomic scope" value="Bacteria"/>
</dbReference>
<dbReference type="OrthoDB" id="9805194at2"/>
<comment type="similarity">
    <text evidence="5">Belongs to the helicase family. DinG subfamily.</text>
</comment>
<dbReference type="EC" id="5.6.2.3" evidence="6"/>
<sequence>MEKTFTSQVIEVMRQAIAAADGREVFFQGRTDADLRVVQVQVLARGNGSAVPAIVQECRYGDVVIHNHPSACLEPSMADLEIASRLGSQGVGFLIVDNPVENVYKVVEPFAPREPRHLPPEKIDALLGPNGVVAKTLSGYEERPEQLRMAFAVGEAFNRGQLAVIEASTGTGKSLAYLVPALLWALANEERVVVSTNTINLQEQLIRKDLPFLQRAAGLDFRAVLVKGRNNYLCRRRAETARLEPGLFDAELSGELTAILEWAAASHEGSREELTFLPRSEVWEEVRCEADQCARVKCHHYGACFFHKARRQAAQADLLVVNHALLLSDLALRHQTDNYSTAAVLPPFDRIVLDEAHHLEDVATRYFASQVTRYAFARVLGKLRHLRKPDKGVLPRFINALARELPDTEDVMYRRFYEAVEALSGSSHALYEKALQTLEGIGLDLATAHGTRVGAEELRRRVIPEMRESAFWSSAVERIRELAGASEEMAQALEALLKDSETLPEAVADKLVSPLTDLRGIADRLEAIAADLRFFIARDDSTCAWFEVVEGRIGRGRGVITRLCTAPLDVAGQLKEGLYDRFRSVVLTSATLAVGESFQYLKSRVGLDRVETGRVRELLLHSPFDFSSQALVVVPTDVPEPGRSGYPAMVRDLTERAVVAADGRTFALFTAYGLLRQVYGELAPVLQARGYRCLRQGEANRHRLLKSFAEDETSVLFATDSFWEGVDVPGRSLEQVIITRLPFKVPTEPVLEARAEAISAAGGDPFMQYTVPQAVIKFKQGFGRLIRHREDRGVVLILDSRVVKKGYGRIFLRSLPDVPVAKGGTEEVMGALADFLRPTTQAERQPLPEAP</sequence>
<keyword evidence="10" id="KW-1185">Reference proteome</keyword>